<dbReference type="CDD" id="cd00082">
    <property type="entry name" value="HisKA"/>
    <property type="match status" value="1"/>
</dbReference>
<dbReference type="GO" id="GO:0000155">
    <property type="term" value="F:phosphorelay sensor kinase activity"/>
    <property type="evidence" value="ECO:0007669"/>
    <property type="project" value="InterPro"/>
</dbReference>
<evidence type="ECO:0000313" key="9">
    <source>
        <dbReference type="EMBL" id="EFQ22812.1"/>
    </source>
</evidence>
<keyword evidence="5" id="KW-0804">Transcription</keyword>
<name>E3CZ39_9BACT</name>
<keyword evidence="9" id="KW-0808">Transferase</keyword>
<dbReference type="Proteomes" id="UP000005096">
    <property type="component" value="Chromosome"/>
</dbReference>
<feature type="domain" description="Histidine kinase" evidence="7">
    <location>
        <begin position="259"/>
        <end position="474"/>
    </location>
</feature>
<evidence type="ECO:0000256" key="6">
    <source>
        <dbReference type="PROSITE-ProRule" id="PRU00169"/>
    </source>
</evidence>
<dbReference type="SUPFAM" id="SSF52172">
    <property type="entry name" value="CheY-like"/>
    <property type="match status" value="1"/>
</dbReference>
<dbReference type="GO" id="GO:0003677">
    <property type="term" value="F:DNA binding"/>
    <property type="evidence" value="ECO:0007669"/>
    <property type="project" value="UniProtKB-KW"/>
</dbReference>
<dbReference type="InterPro" id="IPR000014">
    <property type="entry name" value="PAS"/>
</dbReference>
<dbReference type="InterPro" id="IPR035965">
    <property type="entry name" value="PAS-like_dom_sf"/>
</dbReference>
<dbReference type="Gene3D" id="3.30.565.10">
    <property type="entry name" value="Histidine kinase-like ATPase, C-terminal domain"/>
    <property type="match status" value="1"/>
</dbReference>
<dbReference type="AlphaFoldDB" id="E3CZ39"/>
<dbReference type="PROSITE" id="PS50109">
    <property type="entry name" value="HIS_KIN"/>
    <property type="match status" value="1"/>
</dbReference>
<dbReference type="Pfam" id="PF13188">
    <property type="entry name" value="PAS_8"/>
    <property type="match status" value="1"/>
</dbReference>
<dbReference type="InterPro" id="IPR005467">
    <property type="entry name" value="His_kinase_dom"/>
</dbReference>
<dbReference type="PANTHER" id="PTHR43547:SF2">
    <property type="entry name" value="HYBRID SIGNAL TRANSDUCTION HISTIDINE KINASE C"/>
    <property type="match status" value="1"/>
</dbReference>
<dbReference type="STRING" id="584708.Apau_0378"/>
<sequence>MTEPRRPDVLIVDDEPSWREVLEVLLLPEEYSLRFASSGIQALEEARGRCPDLVLLDVMMPGMDGFQVCRALREQRETGEVPVVMITALEDRQSRIAGVEAGADDFVSKPFDRMELRARIRTILKLDRFRRLCTERSRFQKLIERSREGYLILDPRGRVSFANPTARTLLELPDPSSPSFLLEEWLGQEWVRRPLGEAEGRAPGACLLVRPRREGAPPVWLCLDRPLDEAEPSEERVFRVRDVSAEMGLCRSRGTFQVLVNHKLRTPLSAALAGAQVLQGRRDGKEDPCLRAVSSSLERLAAEIRGVLAYTEALGGSGFGAPFPLAELKPLVEGLRVDLGLADPVDCALETSLEEATVPLSREVLQTLLAELLGNAVKFHPRGVPRLELEARREGDRGVLLLRDDGVRLSPGQLGRVFHPYFQGERGFTGETAGMGLGLSLVEVLVLEAGGRCVLTNREDRPGVQVRLELPLQERA</sequence>
<keyword evidence="10" id="KW-1185">Reference proteome</keyword>
<dbReference type="PROSITE" id="PS50110">
    <property type="entry name" value="RESPONSE_REGULATORY"/>
    <property type="match status" value="1"/>
</dbReference>
<evidence type="ECO:0000313" key="10">
    <source>
        <dbReference type="Proteomes" id="UP000005096"/>
    </source>
</evidence>
<keyword evidence="1 6" id="KW-0597">Phosphoprotein</keyword>
<keyword evidence="4" id="KW-0238">DNA-binding</keyword>
<feature type="modified residue" description="4-aspartylphosphate" evidence="6">
    <location>
        <position position="57"/>
    </location>
</feature>
<organism evidence="9 10">
    <name type="scientific">Aminomonas paucivorans DSM 12260</name>
    <dbReference type="NCBI Taxonomy" id="584708"/>
    <lineage>
        <taxon>Bacteria</taxon>
        <taxon>Thermotogati</taxon>
        <taxon>Synergistota</taxon>
        <taxon>Synergistia</taxon>
        <taxon>Synergistales</taxon>
        <taxon>Synergistaceae</taxon>
        <taxon>Aminomonas</taxon>
    </lineage>
</organism>
<dbReference type="PANTHER" id="PTHR43547">
    <property type="entry name" value="TWO-COMPONENT HISTIDINE KINASE"/>
    <property type="match status" value="1"/>
</dbReference>
<dbReference type="InterPro" id="IPR036890">
    <property type="entry name" value="HATPase_C_sf"/>
</dbReference>
<dbReference type="eggNOG" id="COG3706">
    <property type="taxonomic scope" value="Bacteria"/>
</dbReference>
<feature type="domain" description="Response regulatory" evidence="8">
    <location>
        <begin position="8"/>
        <end position="124"/>
    </location>
</feature>
<reference evidence="9 10" key="1">
    <citation type="journal article" date="2010" name="Stand. Genomic Sci.">
        <title>Non-contiguous finished genome sequence of Aminomonas paucivorans type strain (GLU-3).</title>
        <authorList>
            <person name="Pitluck S."/>
            <person name="Yasawong M."/>
            <person name="Held B."/>
            <person name="Lapidus A."/>
            <person name="Nolan M."/>
            <person name="Copeland A."/>
            <person name="Lucas S."/>
            <person name="Del Rio T.G."/>
            <person name="Tice H."/>
            <person name="Cheng J.F."/>
            <person name="Chertkov O."/>
            <person name="Goodwin L."/>
            <person name="Tapia R."/>
            <person name="Han C."/>
            <person name="Liolios K."/>
            <person name="Ivanova N."/>
            <person name="Mavromatis K."/>
            <person name="Ovchinnikova G."/>
            <person name="Pati A."/>
            <person name="Chen A."/>
            <person name="Palaniappan K."/>
            <person name="Land M."/>
            <person name="Hauser L."/>
            <person name="Chang Y.J."/>
            <person name="Jeffries C.D."/>
            <person name="Pukall R."/>
            <person name="Spring S."/>
            <person name="Rohde M."/>
            <person name="Sikorski J."/>
            <person name="Goker M."/>
            <person name="Woyke T."/>
            <person name="Bristow J."/>
            <person name="Eisen J.A."/>
            <person name="Markowitz V."/>
            <person name="Hugenholtz P."/>
            <person name="Kyrpides N.C."/>
            <person name="Klenk H.P."/>
        </authorList>
    </citation>
    <scope>NUCLEOTIDE SEQUENCE [LARGE SCALE GENOMIC DNA]</scope>
    <source>
        <strain evidence="9 10">DSM 12260</strain>
    </source>
</reference>
<dbReference type="Pfam" id="PF02518">
    <property type="entry name" value="HATPase_c"/>
    <property type="match status" value="1"/>
</dbReference>
<protein>
    <submittedName>
        <fullName evidence="9">Multi-sensor signal transduction histidine kinase</fullName>
    </submittedName>
</protein>
<dbReference type="SMART" id="SM00448">
    <property type="entry name" value="REC"/>
    <property type="match status" value="1"/>
</dbReference>
<dbReference type="SMART" id="SM00387">
    <property type="entry name" value="HATPase_c"/>
    <property type="match status" value="1"/>
</dbReference>
<dbReference type="RefSeq" id="WP_006299959.1">
    <property type="nucleotide sequence ID" value="NZ_CM001022.1"/>
</dbReference>
<dbReference type="eggNOG" id="COG2205">
    <property type="taxonomic scope" value="Bacteria"/>
</dbReference>
<dbReference type="InterPro" id="IPR001789">
    <property type="entry name" value="Sig_transdc_resp-reg_receiver"/>
</dbReference>
<dbReference type="HOGENOM" id="CLU_000445_114_72_0"/>
<keyword evidence="2" id="KW-0902">Two-component regulatory system</keyword>
<dbReference type="InterPro" id="IPR036097">
    <property type="entry name" value="HisK_dim/P_sf"/>
</dbReference>
<dbReference type="InterPro" id="IPR003661">
    <property type="entry name" value="HisK_dim/P_dom"/>
</dbReference>
<evidence type="ECO:0000256" key="5">
    <source>
        <dbReference type="ARBA" id="ARBA00023163"/>
    </source>
</evidence>
<evidence type="ECO:0000256" key="1">
    <source>
        <dbReference type="ARBA" id="ARBA00022553"/>
    </source>
</evidence>
<evidence type="ECO:0000259" key="8">
    <source>
        <dbReference type="PROSITE" id="PS50110"/>
    </source>
</evidence>
<dbReference type="InterPro" id="IPR011006">
    <property type="entry name" value="CheY-like_superfamily"/>
</dbReference>
<evidence type="ECO:0000256" key="3">
    <source>
        <dbReference type="ARBA" id="ARBA00023015"/>
    </source>
</evidence>
<dbReference type="FunFam" id="3.40.50.2300:FF:000001">
    <property type="entry name" value="DNA-binding response regulator PhoB"/>
    <property type="match status" value="1"/>
</dbReference>
<dbReference type="EMBL" id="CM001022">
    <property type="protein sequence ID" value="EFQ22812.1"/>
    <property type="molecule type" value="Genomic_DNA"/>
</dbReference>
<gene>
    <name evidence="9" type="ORF">Apau_0378</name>
</gene>
<dbReference type="SUPFAM" id="SSF55785">
    <property type="entry name" value="PYP-like sensor domain (PAS domain)"/>
    <property type="match status" value="1"/>
</dbReference>
<dbReference type="InterPro" id="IPR003594">
    <property type="entry name" value="HATPase_dom"/>
</dbReference>
<proteinExistence type="predicted"/>
<keyword evidence="3" id="KW-0805">Transcription regulation</keyword>
<dbReference type="Gene3D" id="3.30.450.20">
    <property type="entry name" value="PAS domain"/>
    <property type="match status" value="1"/>
</dbReference>
<dbReference type="Gene3D" id="3.40.50.2300">
    <property type="match status" value="1"/>
</dbReference>
<evidence type="ECO:0000256" key="4">
    <source>
        <dbReference type="ARBA" id="ARBA00023125"/>
    </source>
</evidence>
<dbReference type="Pfam" id="PF00072">
    <property type="entry name" value="Response_reg"/>
    <property type="match status" value="1"/>
</dbReference>
<dbReference type="PaxDb" id="584708-Apau_0378"/>
<accession>E3CZ39</accession>
<keyword evidence="9" id="KW-0418">Kinase</keyword>
<dbReference type="SUPFAM" id="SSF55874">
    <property type="entry name" value="ATPase domain of HSP90 chaperone/DNA topoisomerase II/histidine kinase"/>
    <property type="match status" value="1"/>
</dbReference>
<evidence type="ECO:0000256" key="2">
    <source>
        <dbReference type="ARBA" id="ARBA00023012"/>
    </source>
</evidence>
<evidence type="ECO:0000259" key="7">
    <source>
        <dbReference type="PROSITE" id="PS50109"/>
    </source>
</evidence>
<dbReference type="SUPFAM" id="SSF47384">
    <property type="entry name" value="Homodimeric domain of signal transducing histidine kinase"/>
    <property type="match status" value="1"/>
</dbReference>
<dbReference type="CDD" id="cd17538">
    <property type="entry name" value="REC_D1_PleD-like"/>
    <property type="match status" value="1"/>
</dbReference>